<dbReference type="FunFam" id="2.80.10.50:FF:000067">
    <property type="entry name" value="BnaC05g19630D protein"/>
    <property type="match status" value="1"/>
</dbReference>
<dbReference type="CDD" id="cd23340">
    <property type="entry name" value="beta-trefoil_FSCN_ACP-like"/>
    <property type="match status" value="1"/>
</dbReference>
<dbReference type="OrthoDB" id="2432302at2759"/>
<proteinExistence type="predicted"/>
<protein>
    <submittedName>
        <fullName evidence="5">Uncharacterized protein LOC103721967</fullName>
    </submittedName>
</protein>
<feature type="domain" description="DUF569" evidence="2">
    <location>
        <begin position="1"/>
        <end position="142"/>
    </location>
</feature>
<dbReference type="Gene3D" id="2.80.10.50">
    <property type="match status" value="1"/>
</dbReference>
<gene>
    <name evidence="5" type="primary">LOC103721967</name>
</gene>
<reference evidence="4" key="1">
    <citation type="journal article" date="2019" name="Nat. Commun.">
        <title>Genome-wide association mapping of date palm fruit traits.</title>
        <authorList>
            <person name="Hazzouri K.M."/>
            <person name="Gros-Balthazard M."/>
            <person name="Flowers J.M."/>
            <person name="Copetti D."/>
            <person name="Lemansour A."/>
            <person name="Lebrun M."/>
            <person name="Masmoudi K."/>
            <person name="Ferrand S."/>
            <person name="Dhar M.I."/>
            <person name="Fresquez Z.A."/>
            <person name="Rosas U."/>
            <person name="Zhang J."/>
            <person name="Talag J."/>
            <person name="Lee S."/>
            <person name="Kudrna D."/>
            <person name="Powell R.F."/>
            <person name="Leitch I.J."/>
            <person name="Krueger R.R."/>
            <person name="Wing R.A."/>
            <person name="Amiri K.M.A."/>
            <person name="Purugganan M.D."/>
        </authorList>
    </citation>
    <scope>NUCLEOTIDE SEQUENCE [LARGE SCALE GENOMIC DNA]</scope>
    <source>
        <strain evidence="4">cv. Khalas</strain>
    </source>
</reference>
<dbReference type="RefSeq" id="XP_008810584.2">
    <property type="nucleotide sequence ID" value="XM_008812362.4"/>
</dbReference>
<dbReference type="SUPFAM" id="SSF50405">
    <property type="entry name" value="Actin-crosslinking proteins"/>
    <property type="match status" value="1"/>
</dbReference>
<accession>A0A8B7D0Q1</accession>
<feature type="region of interest" description="Disordered" evidence="1">
    <location>
        <begin position="165"/>
        <end position="185"/>
    </location>
</feature>
<evidence type="ECO:0000259" key="3">
    <source>
        <dbReference type="Pfam" id="PF22932"/>
    </source>
</evidence>
<sequence length="285" mass="32090">MDLFNRARVVRLRSHHDKYLMADEDEEHVCQERNGASRNGRWTVQIVDGPAPVLRLKSCYNRYLTASNEPFLLGLTGRKVFQTAPPRLDSSVEWEPIREGVQVKLKTRYGHFLRANGGLPPWRNSITHDIPHRTATQEWILWDVDVVDVLTSPSASPAVPYLPVEHDRASESPKPANMSPKLSKMESSSSFSGSLHKVEGRTVHYTVADNDGYVDESFEESSFIFNGLSVDELTHKLEEETNLSDIVVCYKNPVNGKLCPLHLTLPPNNMMMHVVVVRASSKGVC</sequence>
<name>A0A8B7D0Q1_PHODC</name>
<dbReference type="AlphaFoldDB" id="A0A8B7D0Q1"/>
<dbReference type="InterPro" id="IPR007679">
    <property type="entry name" value="DUF569"/>
</dbReference>
<evidence type="ECO:0000259" key="2">
    <source>
        <dbReference type="Pfam" id="PF04601"/>
    </source>
</evidence>
<dbReference type="KEGG" id="pda:103721967"/>
<dbReference type="GeneID" id="103721967"/>
<evidence type="ECO:0000256" key="1">
    <source>
        <dbReference type="SAM" id="MobiDB-lite"/>
    </source>
</evidence>
<dbReference type="InterPro" id="IPR054726">
    <property type="entry name" value="Ubiq_DUF569-assoc"/>
</dbReference>
<keyword evidence="4" id="KW-1185">Reference proteome</keyword>
<dbReference type="Pfam" id="PF04601">
    <property type="entry name" value="DUF569"/>
    <property type="match status" value="1"/>
</dbReference>
<evidence type="ECO:0000313" key="5">
    <source>
        <dbReference type="RefSeq" id="XP_008810584.2"/>
    </source>
</evidence>
<dbReference type="Pfam" id="PF22932">
    <property type="entry name" value="Ubiq_DUF_assoc"/>
    <property type="match status" value="1"/>
</dbReference>
<dbReference type="InterPro" id="IPR008999">
    <property type="entry name" value="Actin-crosslinking"/>
</dbReference>
<dbReference type="PANTHER" id="PTHR31205">
    <property type="entry name" value="ACTIN CROSS-LINKING PROTEIN (DUF569)"/>
    <property type="match status" value="1"/>
</dbReference>
<evidence type="ECO:0000313" key="4">
    <source>
        <dbReference type="Proteomes" id="UP000228380"/>
    </source>
</evidence>
<feature type="domain" description="DUF569" evidence="3">
    <location>
        <begin position="200"/>
        <end position="277"/>
    </location>
</feature>
<reference evidence="5" key="2">
    <citation type="submission" date="2025-08" db="UniProtKB">
        <authorList>
            <consortium name="RefSeq"/>
        </authorList>
    </citation>
    <scope>IDENTIFICATION</scope>
    <source>
        <tissue evidence="5">Young leaves</tissue>
    </source>
</reference>
<dbReference type="Proteomes" id="UP000228380">
    <property type="component" value="Chromosome 16"/>
</dbReference>
<dbReference type="PANTHER" id="PTHR31205:SF69">
    <property type="entry name" value="ACTIN CROSS-LINKING PROTEIN (DUF569)"/>
    <property type="match status" value="1"/>
</dbReference>
<organism evidence="4 5">
    <name type="scientific">Phoenix dactylifera</name>
    <name type="common">Date palm</name>
    <dbReference type="NCBI Taxonomy" id="42345"/>
    <lineage>
        <taxon>Eukaryota</taxon>
        <taxon>Viridiplantae</taxon>
        <taxon>Streptophyta</taxon>
        <taxon>Embryophyta</taxon>
        <taxon>Tracheophyta</taxon>
        <taxon>Spermatophyta</taxon>
        <taxon>Magnoliopsida</taxon>
        <taxon>Liliopsida</taxon>
        <taxon>Arecaceae</taxon>
        <taxon>Coryphoideae</taxon>
        <taxon>Phoeniceae</taxon>
        <taxon>Phoenix</taxon>
    </lineage>
</organism>